<dbReference type="PANTHER" id="PTHR43208:SF1">
    <property type="entry name" value="ABC TRANSPORTER SUBSTRATE-BINDING PROTEIN"/>
    <property type="match status" value="1"/>
</dbReference>
<evidence type="ECO:0000313" key="4">
    <source>
        <dbReference type="EMBL" id="MYM87134.1"/>
    </source>
</evidence>
<accession>A0A845HK20</accession>
<sequence>MINRRKVLAVAALAAATIGMSASVFAAEPLKIGFVYVGPVGDAGWTYAHDQARLAMEKELGAKVKTTYVENVPEGADAERVIRKLVAEGNKLIFTTSFGYMNPTEKVAKTTPGVVFMHATGFKTGKNLGTYESRLYEGAYLNGVIAGKMTKSKTLGFVASFPVPEVIRNINAFTLGAQSVNPGVKTKVIWVNSWYDPAKERQAAETLVAQGADVMAQNTDSPATLQVAQEKGVYAFGWDSDMSKFAPKAHLTAATNNWAPYYIETAKAVIAGTWKTGEYRGGMKEGMVKMSALNAVVPADAAKAFEEKKAALTAGTFAPFTGPIKDQSGAIKYAAGVAAPVKDLLSMNFYVQGVEGSIPK</sequence>
<gene>
    <name evidence="5" type="ORF">GTP81_18520</name>
    <name evidence="4" type="ORF">GTP91_08055</name>
</gene>
<dbReference type="Pfam" id="PF02608">
    <property type="entry name" value="Bmp"/>
    <property type="match status" value="1"/>
</dbReference>
<keyword evidence="7" id="KW-1185">Reference proteome</keyword>
<dbReference type="AlphaFoldDB" id="A0A845HK20"/>
<accession>A0A845FYH9</accession>
<dbReference type="GO" id="GO:0005886">
    <property type="term" value="C:plasma membrane"/>
    <property type="evidence" value="ECO:0007669"/>
    <property type="project" value="InterPro"/>
</dbReference>
<dbReference type="InterPro" id="IPR052910">
    <property type="entry name" value="ABC-Purine-Binding"/>
</dbReference>
<evidence type="ECO:0000259" key="3">
    <source>
        <dbReference type="Pfam" id="PF02608"/>
    </source>
</evidence>
<reference evidence="5 7" key="1">
    <citation type="submission" date="2019-12" db="EMBL/GenBank/DDBJ databases">
        <title>Novel species isolated from a subtropical stream in China.</title>
        <authorList>
            <person name="Lu H."/>
        </authorList>
    </citation>
    <scope>NUCLEOTIDE SEQUENCE [LARGE SCALE GENOMIC DNA]</scope>
    <source>
        <strain evidence="5 7">FT107W</strain>
        <strain evidence="4 6">FT82W</strain>
    </source>
</reference>
<dbReference type="CDD" id="cd19963">
    <property type="entry name" value="PBP1_BMP-like"/>
    <property type="match status" value="1"/>
</dbReference>
<organism evidence="5 7">
    <name type="scientific">Duganella vulcania</name>
    <dbReference type="NCBI Taxonomy" id="2692166"/>
    <lineage>
        <taxon>Bacteria</taxon>
        <taxon>Pseudomonadati</taxon>
        <taxon>Pseudomonadota</taxon>
        <taxon>Betaproteobacteria</taxon>
        <taxon>Burkholderiales</taxon>
        <taxon>Oxalobacteraceae</taxon>
        <taxon>Telluria group</taxon>
        <taxon>Duganella</taxon>
    </lineage>
</organism>
<feature type="signal peptide" evidence="2">
    <location>
        <begin position="1"/>
        <end position="26"/>
    </location>
</feature>
<evidence type="ECO:0000313" key="6">
    <source>
        <dbReference type="Proteomes" id="UP000470302"/>
    </source>
</evidence>
<dbReference type="Proteomes" id="UP000484875">
    <property type="component" value="Unassembled WGS sequence"/>
</dbReference>
<dbReference type="PANTHER" id="PTHR43208">
    <property type="entry name" value="ABC TRANSPORTER SUBSTRATE-BINDING PROTEIN"/>
    <property type="match status" value="1"/>
</dbReference>
<evidence type="ECO:0000256" key="2">
    <source>
        <dbReference type="SAM" id="SignalP"/>
    </source>
</evidence>
<comment type="caution">
    <text evidence="5">The sequence shown here is derived from an EMBL/GenBank/DDBJ whole genome shotgun (WGS) entry which is preliminary data.</text>
</comment>
<dbReference type="EMBL" id="WWCW01000018">
    <property type="protein sequence ID" value="MYM87134.1"/>
    <property type="molecule type" value="Genomic_DNA"/>
</dbReference>
<keyword evidence="1 2" id="KW-0732">Signal</keyword>
<feature type="chain" id="PRO_5044663677" evidence="2">
    <location>
        <begin position="27"/>
        <end position="360"/>
    </location>
</feature>
<dbReference type="RefSeq" id="WP_161091272.1">
    <property type="nucleotide sequence ID" value="NZ_WWCV01000034.1"/>
</dbReference>
<protein>
    <submittedName>
        <fullName evidence="5">BMP family ABC transporter substrate-binding protein</fullName>
    </submittedName>
</protein>
<dbReference type="Proteomes" id="UP000470302">
    <property type="component" value="Unassembled WGS sequence"/>
</dbReference>
<proteinExistence type="predicted"/>
<evidence type="ECO:0000256" key="1">
    <source>
        <dbReference type="ARBA" id="ARBA00022729"/>
    </source>
</evidence>
<evidence type="ECO:0000313" key="7">
    <source>
        <dbReference type="Proteomes" id="UP000484875"/>
    </source>
</evidence>
<dbReference type="InterPro" id="IPR028082">
    <property type="entry name" value="Peripla_BP_I"/>
</dbReference>
<evidence type="ECO:0000313" key="5">
    <source>
        <dbReference type="EMBL" id="MYN18747.1"/>
    </source>
</evidence>
<dbReference type="Gene3D" id="3.40.50.2300">
    <property type="match status" value="2"/>
</dbReference>
<dbReference type="InterPro" id="IPR003760">
    <property type="entry name" value="PnrA-like"/>
</dbReference>
<dbReference type="EMBL" id="WWCV01000034">
    <property type="protein sequence ID" value="MYN18747.1"/>
    <property type="molecule type" value="Genomic_DNA"/>
</dbReference>
<dbReference type="SUPFAM" id="SSF53822">
    <property type="entry name" value="Periplasmic binding protein-like I"/>
    <property type="match status" value="1"/>
</dbReference>
<feature type="domain" description="ABC transporter substrate-binding protein PnrA-like" evidence="3">
    <location>
        <begin position="31"/>
        <end position="306"/>
    </location>
</feature>
<name>A0A845HK20_9BURK</name>